<dbReference type="EMBL" id="CP103445">
    <property type="protein sequence ID" value="UWS34883.1"/>
    <property type="molecule type" value="Genomic_DNA"/>
</dbReference>
<evidence type="ECO:0000313" key="3">
    <source>
        <dbReference type="Proteomes" id="UP001058553"/>
    </source>
</evidence>
<feature type="signal peptide" evidence="1">
    <location>
        <begin position="1"/>
        <end position="17"/>
    </location>
</feature>
<evidence type="ECO:0000313" key="2">
    <source>
        <dbReference type="EMBL" id="UWS34883.1"/>
    </source>
</evidence>
<sequence>MKAILWLLFSFPVVAMATDGGWQASATGPALANRGVAASSQPLIPPAGVAGVMTDVAWRYTLSTPAPAGLQVRLCATDRCVVVEGGSGVTRGLTDVAAGETLRFIFQVEGKGRVFPLLRVVSNEVMVNYH</sequence>
<name>A0ABY5XD15_ERWPY</name>
<protein>
    <submittedName>
        <fullName evidence="2">Flagellar protein FlhE</fullName>
    </submittedName>
</protein>
<evidence type="ECO:0000256" key="1">
    <source>
        <dbReference type="SAM" id="SignalP"/>
    </source>
</evidence>
<dbReference type="Proteomes" id="UP001058553">
    <property type="component" value="Chromosome"/>
</dbReference>
<dbReference type="RefSeq" id="WP_259826231.1">
    <property type="nucleotide sequence ID" value="NZ_CP103445.1"/>
</dbReference>
<keyword evidence="2" id="KW-0969">Cilium</keyword>
<proteinExistence type="predicted"/>
<gene>
    <name evidence="2" type="ORF">NYP84_06985</name>
</gene>
<accession>A0ABY5XD15</accession>
<keyword evidence="1" id="KW-0732">Signal</keyword>
<keyword evidence="2" id="KW-0282">Flagellum</keyword>
<feature type="chain" id="PRO_5047272963" evidence="1">
    <location>
        <begin position="18"/>
        <end position="130"/>
    </location>
</feature>
<keyword evidence="3" id="KW-1185">Reference proteome</keyword>
<keyword evidence="2" id="KW-0966">Cell projection</keyword>
<reference evidence="2" key="1">
    <citation type="submission" date="2022-07" db="EMBL/GenBank/DDBJ databases">
        <title>Genetic diversity of Erwinia pyrifoliae.</title>
        <authorList>
            <person name="Park D.S."/>
            <person name="Ham H."/>
        </authorList>
    </citation>
    <scope>NUCLEOTIDE SEQUENCE</scope>
    <source>
        <strain evidence="2">CP201486</strain>
    </source>
</reference>
<organism evidence="2 3">
    <name type="scientific">Erwinia pyrifoliae</name>
    <dbReference type="NCBI Taxonomy" id="79967"/>
    <lineage>
        <taxon>Bacteria</taxon>
        <taxon>Pseudomonadati</taxon>
        <taxon>Pseudomonadota</taxon>
        <taxon>Gammaproteobacteria</taxon>
        <taxon>Enterobacterales</taxon>
        <taxon>Erwiniaceae</taxon>
        <taxon>Erwinia</taxon>
    </lineage>
</organism>
<dbReference type="InterPro" id="IPR009420">
    <property type="entry name" value="FlhE"/>
</dbReference>
<dbReference type="Pfam" id="PF06366">
    <property type="entry name" value="FlhE"/>
    <property type="match status" value="1"/>
</dbReference>